<dbReference type="Proteomes" id="UP001150907">
    <property type="component" value="Unassembled WGS sequence"/>
</dbReference>
<keyword evidence="3" id="KW-1185">Reference proteome</keyword>
<keyword evidence="1" id="KW-0732">Signal</keyword>
<dbReference type="OrthoDB" id="5590575at2759"/>
<feature type="chain" id="PRO_5040844033" evidence="1">
    <location>
        <begin position="23"/>
        <end position="105"/>
    </location>
</feature>
<name>A0A9W8BEK3_9FUNG</name>
<comment type="caution">
    <text evidence="2">The sequence shown here is derived from an EMBL/GenBank/DDBJ whole genome shotgun (WGS) entry which is preliminary data.</text>
</comment>
<dbReference type="AlphaFoldDB" id="A0A9W8BEK3"/>
<protein>
    <submittedName>
        <fullName evidence="2">Uncharacterized protein</fullName>
    </submittedName>
</protein>
<evidence type="ECO:0000313" key="3">
    <source>
        <dbReference type="Proteomes" id="UP001150907"/>
    </source>
</evidence>
<organism evidence="2 3">
    <name type="scientific">Coemansia thaxteri</name>
    <dbReference type="NCBI Taxonomy" id="2663907"/>
    <lineage>
        <taxon>Eukaryota</taxon>
        <taxon>Fungi</taxon>
        <taxon>Fungi incertae sedis</taxon>
        <taxon>Zoopagomycota</taxon>
        <taxon>Kickxellomycotina</taxon>
        <taxon>Kickxellomycetes</taxon>
        <taxon>Kickxellales</taxon>
        <taxon>Kickxellaceae</taxon>
        <taxon>Coemansia</taxon>
    </lineage>
</organism>
<proteinExistence type="predicted"/>
<dbReference type="EMBL" id="JANBQF010000822">
    <property type="protein sequence ID" value="KAJ1998950.1"/>
    <property type="molecule type" value="Genomic_DNA"/>
</dbReference>
<reference evidence="2" key="1">
    <citation type="submission" date="2022-07" db="EMBL/GenBank/DDBJ databases">
        <title>Phylogenomic reconstructions and comparative analyses of Kickxellomycotina fungi.</title>
        <authorList>
            <person name="Reynolds N.K."/>
            <person name="Stajich J.E."/>
            <person name="Barry K."/>
            <person name="Grigoriev I.V."/>
            <person name="Crous P."/>
            <person name="Smith M.E."/>
        </authorList>
    </citation>
    <scope>NUCLEOTIDE SEQUENCE</scope>
    <source>
        <strain evidence="2">IMI 214461</strain>
    </source>
</reference>
<gene>
    <name evidence="2" type="ORF">H4R26_005260</name>
</gene>
<feature type="signal peptide" evidence="1">
    <location>
        <begin position="1"/>
        <end position="22"/>
    </location>
</feature>
<accession>A0A9W8BEK3</accession>
<evidence type="ECO:0000256" key="1">
    <source>
        <dbReference type="SAM" id="SignalP"/>
    </source>
</evidence>
<sequence>MLGFTISAAFAAAAGLLATASALPQPQPVAGAAHGYPGLVKRCGGCGGWGGIGGFGFPFATSATTDFNRCASCANFNDNTLFTNHKCANCANDNVHAFTNANVVA</sequence>
<evidence type="ECO:0000313" key="2">
    <source>
        <dbReference type="EMBL" id="KAJ1998950.1"/>
    </source>
</evidence>